<gene>
    <name evidence="1" type="ORF">FCC1311_066562</name>
</gene>
<name>A0A2R5GHR6_9STRA</name>
<dbReference type="Proteomes" id="UP000241890">
    <property type="component" value="Unassembled WGS sequence"/>
</dbReference>
<organism evidence="1 2">
    <name type="scientific">Hondaea fermentalgiana</name>
    <dbReference type="NCBI Taxonomy" id="2315210"/>
    <lineage>
        <taxon>Eukaryota</taxon>
        <taxon>Sar</taxon>
        <taxon>Stramenopiles</taxon>
        <taxon>Bigyra</taxon>
        <taxon>Labyrinthulomycetes</taxon>
        <taxon>Thraustochytrida</taxon>
        <taxon>Thraustochytriidae</taxon>
        <taxon>Hondaea</taxon>
    </lineage>
</organism>
<dbReference type="InParanoid" id="A0A2R5GHR6"/>
<evidence type="ECO:0000313" key="1">
    <source>
        <dbReference type="EMBL" id="GBG30437.1"/>
    </source>
</evidence>
<evidence type="ECO:0000313" key="2">
    <source>
        <dbReference type="Proteomes" id="UP000241890"/>
    </source>
</evidence>
<keyword evidence="2" id="KW-1185">Reference proteome</keyword>
<comment type="caution">
    <text evidence="1">The sequence shown here is derived from an EMBL/GenBank/DDBJ whole genome shotgun (WGS) entry which is preliminary data.</text>
</comment>
<accession>A0A2R5GHR6</accession>
<dbReference type="AlphaFoldDB" id="A0A2R5GHR6"/>
<dbReference type="EMBL" id="BEYU01000076">
    <property type="protein sequence ID" value="GBG30437.1"/>
    <property type="molecule type" value="Genomic_DNA"/>
</dbReference>
<proteinExistence type="predicted"/>
<sequence>MQVIEAQIEETVSTFMEMNPTADRDAMVWPSLHDAIRDRLAEIYGGQVEFTFPSGGRADVLCPDLCDLVWTMARLPQSRVDEVL</sequence>
<protein>
    <submittedName>
        <fullName evidence="1">Uncharacterized protein</fullName>
    </submittedName>
</protein>
<reference evidence="1 2" key="1">
    <citation type="submission" date="2017-12" db="EMBL/GenBank/DDBJ databases">
        <title>Sequencing, de novo assembly and annotation of complete genome of a new Thraustochytrid species, strain FCC1311.</title>
        <authorList>
            <person name="Sedici K."/>
            <person name="Godart F."/>
            <person name="Aiese Cigliano R."/>
            <person name="Sanseverino W."/>
            <person name="Barakat M."/>
            <person name="Ortet P."/>
            <person name="Marechal E."/>
            <person name="Cagnac O."/>
            <person name="Amato A."/>
        </authorList>
    </citation>
    <scope>NUCLEOTIDE SEQUENCE [LARGE SCALE GENOMIC DNA]</scope>
</reference>